<sequence length="131" mass="13472">MSTPTTQGARTALVALAGGVARGGWAALTHGHLGAEVALRVGCTQAAVSASTTLVLALVLERLFRMPSDPVRGFWLATVGTSMLATLWLIVGHALTGTPHIAAAFAPSVIVGSTFSFGYARTLLARTRRGS</sequence>
<dbReference type="Proteomes" id="UP000193247">
    <property type="component" value="Unassembled WGS sequence"/>
</dbReference>
<evidence type="ECO:0000313" key="3">
    <source>
        <dbReference type="Proteomes" id="UP000193247"/>
    </source>
</evidence>
<protein>
    <submittedName>
        <fullName evidence="2">Uncharacterized protein</fullName>
    </submittedName>
</protein>
<proteinExistence type="predicted"/>
<name>A0A1X2LTE8_9MYCO</name>
<dbReference type="AlphaFoldDB" id="A0A1X2LTE8"/>
<reference evidence="2 3" key="1">
    <citation type="submission" date="2017-04" db="EMBL/GenBank/DDBJ databases">
        <title>The new phylogeny of genus Mycobacterium.</title>
        <authorList>
            <person name="Tortoli E."/>
            <person name="Trovato A."/>
            <person name="Cirillo D.M."/>
        </authorList>
    </citation>
    <scope>NUCLEOTIDE SEQUENCE [LARGE SCALE GENOMIC DNA]</scope>
    <source>
        <strain evidence="2 3">TBL 1200985</strain>
    </source>
</reference>
<evidence type="ECO:0000256" key="1">
    <source>
        <dbReference type="SAM" id="Phobius"/>
    </source>
</evidence>
<accession>A0A1X2LTE8</accession>
<keyword evidence="1" id="KW-1133">Transmembrane helix</keyword>
<keyword evidence="1" id="KW-0812">Transmembrane</keyword>
<feature type="transmembrane region" description="Helical" evidence="1">
    <location>
        <begin position="101"/>
        <end position="120"/>
    </location>
</feature>
<keyword evidence="1" id="KW-0472">Membrane</keyword>
<feature type="transmembrane region" description="Helical" evidence="1">
    <location>
        <begin position="73"/>
        <end position="95"/>
    </location>
</feature>
<dbReference type="OrthoDB" id="4728131at2"/>
<gene>
    <name evidence="2" type="ORF">B8W66_14575</name>
</gene>
<evidence type="ECO:0000313" key="2">
    <source>
        <dbReference type="EMBL" id="OSC40069.1"/>
    </source>
</evidence>
<keyword evidence="3" id="KW-1185">Reference proteome</keyword>
<dbReference type="STRING" id="1430326.B8W66_14575"/>
<dbReference type="EMBL" id="NCXP01000017">
    <property type="protein sequence ID" value="OSC40069.1"/>
    <property type="molecule type" value="Genomic_DNA"/>
</dbReference>
<organism evidence="2 3">
    <name type="scientific">Mycobacterium decipiens</name>
    <dbReference type="NCBI Taxonomy" id="1430326"/>
    <lineage>
        <taxon>Bacteria</taxon>
        <taxon>Bacillati</taxon>
        <taxon>Actinomycetota</taxon>
        <taxon>Actinomycetes</taxon>
        <taxon>Mycobacteriales</taxon>
        <taxon>Mycobacteriaceae</taxon>
        <taxon>Mycobacterium</taxon>
    </lineage>
</organism>
<feature type="transmembrane region" description="Helical" evidence="1">
    <location>
        <begin position="37"/>
        <end position="61"/>
    </location>
</feature>
<comment type="caution">
    <text evidence="2">The sequence shown here is derived from an EMBL/GenBank/DDBJ whole genome shotgun (WGS) entry which is preliminary data.</text>
</comment>